<evidence type="ECO:0000313" key="2">
    <source>
        <dbReference type="Proteomes" id="UP001160483"/>
    </source>
</evidence>
<proteinExistence type="predicted"/>
<organism evidence="1 2">
    <name type="scientific">Peronospora belbahrii</name>
    <dbReference type="NCBI Taxonomy" id="622444"/>
    <lineage>
        <taxon>Eukaryota</taxon>
        <taxon>Sar</taxon>
        <taxon>Stramenopiles</taxon>
        <taxon>Oomycota</taxon>
        <taxon>Peronosporomycetes</taxon>
        <taxon>Peronosporales</taxon>
        <taxon>Peronosporaceae</taxon>
        <taxon>Peronospora</taxon>
    </lineage>
</organism>
<dbReference type="InterPro" id="IPR027417">
    <property type="entry name" value="P-loop_NTPase"/>
</dbReference>
<dbReference type="EMBL" id="CAKKTJ010000328">
    <property type="protein sequence ID" value="CAH0481359.1"/>
    <property type="molecule type" value="Genomic_DNA"/>
</dbReference>
<evidence type="ECO:0008006" key="3">
    <source>
        <dbReference type="Google" id="ProtNLM"/>
    </source>
</evidence>
<dbReference type="AlphaFoldDB" id="A0AAU9L9R9"/>
<dbReference type="Proteomes" id="UP001160483">
    <property type="component" value="Unassembled WGS sequence"/>
</dbReference>
<accession>A0AAU9L9R9</accession>
<protein>
    <recommendedName>
        <fullName evidence="3">NB-ARC domain-containing protein</fullName>
    </recommendedName>
</protein>
<gene>
    <name evidence="1" type="ORF">PBS003_LOCUS7965</name>
</gene>
<sequence length="185" mass="21340">MIFGISCGQIKLYCRPSFHRQIDFMREKVLEEKHAGYGLGPPGTGKSTAALVFAIAIDRTRWDVIWVHVEGVYTKCVHLSVQERKSGIIDSETLKAVLRSANAQNCLVLVDGWTFEEYRGKLEFLCFKWYTSANVPGEKRLVFICSVTSRGKASVDFEYNWKILEHQVWFWTLDEYLDAINDKDF</sequence>
<reference evidence="1" key="1">
    <citation type="submission" date="2021-11" db="EMBL/GenBank/DDBJ databases">
        <authorList>
            <person name="Islam A."/>
            <person name="Islam S."/>
            <person name="Flora M.S."/>
            <person name="Rahman M."/>
            <person name="Ziaur R.M."/>
            <person name="Epstein J.H."/>
            <person name="Hassan M."/>
            <person name="Klassen M."/>
            <person name="Woodard K."/>
            <person name="Webb A."/>
            <person name="Webby R.J."/>
            <person name="El Zowalaty M.E."/>
        </authorList>
    </citation>
    <scope>NUCLEOTIDE SEQUENCE</scope>
    <source>
        <strain evidence="1">Pbs3</strain>
    </source>
</reference>
<dbReference type="SUPFAM" id="SSF52540">
    <property type="entry name" value="P-loop containing nucleoside triphosphate hydrolases"/>
    <property type="match status" value="1"/>
</dbReference>
<name>A0AAU9L9R9_9STRA</name>
<evidence type="ECO:0000313" key="1">
    <source>
        <dbReference type="EMBL" id="CAH0481359.1"/>
    </source>
</evidence>
<comment type="caution">
    <text evidence="1">The sequence shown here is derived from an EMBL/GenBank/DDBJ whole genome shotgun (WGS) entry which is preliminary data.</text>
</comment>